<feature type="compositionally biased region" description="Acidic residues" evidence="1">
    <location>
        <begin position="98"/>
        <end position="120"/>
    </location>
</feature>
<feature type="region of interest" description="Disordered" evidence="1">
    <location>
        <begin position="98"/>
        <end position="126"/>
    </location>
</feature>
<dbReference type="EMBL" id="UPXX01000015">
    <property type="protein sequence ID" value="VBB42756.1"/>
    <property type="molecule type" value="Genomic_DNA"/>
</dbReference>
<evidence type="ECO:0000313" key="2">
    <source>
        <dbReference type="EMBL" id="VBB42756.1"/>
    </source>
</evidence>
<accession>A0A653A3W5</accession>
<organism evidence="2">
    <name type="scientific">Uncultured Desulfatiglans sp</name>
    <dbReference type="NCBI Taxonomy" id="1748965"/>
    <lineage>
        <taxon>Bacteria</taxon>
        <taxon>Pseudomonadati</taxon>
        <taxon>Thermodesulfobacteriota</taxon>
        <taxon>Desulfobacteria</taxon>
        <taxon>Desulfatiglandales</taxon>
        <taxon>Desulfatiglandaceae</taxon>
        <taxon>Desulfatiglans</taxon>
        <taxon>environmental samples</taxon>
    </lineage>
</organism>
<dbReference type="AlphaFoldDB" id="A0A653A3W5"/>
<sequence length="126" mass="14359">MATSRKTRQTTLEGYVAPAKWNEDGQVTAVIIQTGEEEYLVDMDTLGEELLDYLHEDVEVTGVVTLDAKGVFHLRVSNYALLDDLFDDEDEEDALDAAEAYEWDDDDLDADDDDDDDDDDYRPKMR</sequence>
<evidence type="ECO:0000256" key="1">
    <source>
        <dbReference type="SAM" id="MobiDB-lite"/>
    </source>
</evidence>
<reference evidence="2" key="1">
    <citation type="submission" date="2018-07" db="EMBL/GenBank/DDBJ databases">
        <authorList>
            <consortium name="Genoscope - CEA"/>
            <person name="William W."/>
        </authorList>
    </citation>
    <scope>NUCLEOTIDE SEQUENCE</scope>
    <source>
        <strain evidence="2">IK1</strain>
    </source>
</reference>
<protein>
    <submittedName>
        <fullName evidence="2">Uncharacterized protein</fullName>
    </submittedName>
</protein>
<gene>
    <name evidence="2" type="ORF">TRIP_B220004</name>
</gene>
<proteinExistence type="predicted"/>
<name>A0A653A3W5_UNCDX</name>